<accession>A0A4P6ZME6</accession>
<dbReference type="Proteomes" id="UP000294321">
    <property type="component" value="Chromosome"/>
</dbReference>
<dbReference type="RefSeq" id="WP_133441969.1">
    <property type="nucleotide sequence ID" value="NZ_CP034726.1"/>
</dbReference>
<keyword evidence="1" id="KW-0812">Transmembrane</keyword>
<sequence>MKAIKNMWKGFTSAWGQFFRLMFKAKGKTGRAKYMCVIIPILLSILLFLTLAGLLVEKQNPQVVRVTGYYLLYFYLPYNLIVKILSFCLVARRNHDIGVNKWFALIMFIPNIGIVYLVILMVISSHFQMLIHPHKYLQG</sequence>
<protein>
    <submittedName>
        <fullName evidence="2">DUF805 domain-containing protein</fullName>
    </submittedName>
</protein>
<organism evidence="2 3">
    <name type="scientific">Acetilactobacillus jinshanensis</name>
    <dbReference type="NCBI Taxonomy" id="1720083"/>
    <lineage>
        <taxon>Bacteria</taxon>
        <taxon>Bacillati</taxon>
        <taxon>Bacillota</taxon>
        <taxon>Bacilli</taxon>
        <taxon>Lactobacillales</taxon>
        <taxon>Lactobacillaceae</taxon>
        <taxon>Acetilactobacillus</taxon>
    </lineage>
</organism>
<evidence type="ECO:0000313" key="3">
    <source>
        <dbReference type="Proteomes" id="UP000294321"/>
    </source>
</evidence>
<dbReference type="Pfam" id="PF05656">
    <property type="entry name" value="DUF805"/>
    <property type="match status" value="1"/>
</dbReference>
<feature type="transmembrane region" description="Helical" evidence="1">
    <location>
        <begin position="34"/>
        <end position="56"/>
    </location>
</feature>
<keyword evidence="1" id="KW-1133">Transmembrane helix</keyword>
<keyword evidence="1" id="KW-0472">Membrane</keyword>
<reference evidence="3" key="1">
    <citation type="submission" date="2018-12" db="EMBL/GenBank/DDBJ databases">
        <title>A new species of lactobacillus.</title>
        <authorList>
            <person name="Jian Y."/>
            <person name="Xin L."/>
            <person name="Hong Z.J."/>
            <person name="Ming L.Z."/>
            <person name="Hong X.Z."/>
        </authorList>
    </citation>
    <scope>NUCLEOTIDE SEQUENCE [LARGE SCALE GENOMIC DNA]</scope>
    <source>
        <strain evidence="3">HSLZ-75</strain>
    </source>
</reference>
<dbReference type="KEGG" id="lji:ELX58_04510"/>
<keyword evidence="3" id="KW-1185">Reference proteome</keyword>
<evidence type="ECO:0000313" key="2">
    <source>
        <dbReference type="EMBL" id="QBP18410.1"/>
    </source>
</evidence>
<dbReference type="EMBL" id="CP034726">
    <property type="protein sequence ID" value="QBP18410.1"/>
    <property type="molecule type" value="Genomic_DNA"/>
</dbReference>
<dbReference type="AlphaFoldDB" id="A0A4P6ZME6"/>
<gene>
    <name evidence="2" type="ORF">ELX58_04510</name>
</gene>
<dbReference type="GO" id="GO:0016020">
    <property type="term" value="C:membrane"/>
    <property type="evidence" value="ECO:0007669"/>
    <property type="project" value="InterPro"/>
</dbReference>
<evidence type="ECO:0000256" key="1">
    <source>
        <dbReference type="SAM" id="Phobius"/>
    </source>
</evidence>
<dbReference type="InterPro" id="IPR008523">
    <property type="entry name" value="DUF805"/>
</dbReference>
<proteinExistence type="predicted"/>
<name>A0A4P6ZME6_9LACO</name>
<feature type="transmembrane region" description="Helical" evidence="1">
    <location>
        <begin position="102"/>
        <end position="123"/>
    </location>
</feature>
<dbReference type="OrthoDB" id="2285053at2"/>
<feature type="transmembrane region" description="Helical" evidence="1">
    <location>
        <begin position="68"/>
        <end position="90"/>
    </location>
</feature>